<dbReference type="Gene3D" id="1.10.10.10">
    <property type="entry name" value="Winged helix-like DNA-binding domain superfamily/Winged helix DNA-binding domain"/>
    <property type="match status" value="1"/>
</dbReference>
<reference evidence="8" key="1">
    <citation type="submission" date="2017-02" db="EMBL/GenBank/DDBJ databases">
        <title>Comparative genomics and description of representatives of a novel lineage of planctomycetes thriving in anoxic sediments.</title>
        <authorList>
            <person name="Spring S."/>
            <person name="Bunk B."/>
            <person name="Sproer C."/>
        </authorList>
    </citation>
    <scope>NUCLEOTIDE SEQUENCE [LARGE SCALE GENOMIC DNA]</scope>
    <source>
        <strain evidence="8">ST-NAGAB-D1</strain>
    </source>
</reference>
<evidence type="ECO:0000256" key="3">
    <source>
        <dbReference type="ARBA" id="ARBA00023082"/>
    </source>
</evidence>
<dbReference type="Pfam" id="PF08281">
    <property type="entry name" value="Sigma70_r4_2"/>
    <property type="match status" value="1"/>
</dbReference>
<evidence type="ECO:0000256" key="4">
    <source>
        <dbReference type="ARBA" id="ARBA00023163"/>
    </source>
</evidence>
<dbReference type="OrthoDB" id="6383365at2"/>
<keyword evidence="8" id="KW-1185">Reference proteome</keyword>
<dbReference type="InterPro" id="IPR013249">
    <property type="entry name" value="RNA_pol_sigma70_r4_t2"/>
</dbReference>
<keyword evidence="4" id="KW-0804">Transcription</keyword>
<dbReference type="InterPro" id="IPR039425">
    <property type="entry name" value="RNA_pol_sigma-70-like"/>
</dbReference>
<accession>A0A1U9NLY4</accession>
<dbReference type="SUPFAM" id="SSF88659">
    <property type="entry name" value="Sigma3 and sigma4 domains of RNA polymerase sigma factors"/>
    <property type="match status" value="1"/>
</dbReference>
<evidence type="ECO:0000313" key="8">
    <source>
        <dbReference type="Proteomes" id="UP000189674"/>
    </source>
</evidence>
<dbReference type="GO" id="GO:0003677">
    <property type="term" value="F:DNA binding"/>
    <property type="evidence" value="ECO:0007669"/>
    <property type="project" value="InterPro"/>
</dbReference>
<dbReference type="RefSeq" id="WP_146662392.1">
    <property type="nucleotide sequence ID" value="NZ_CP019791.1"/>
</dbReference>
<dbReference type="InterPro" id="IPR013325">
    <property type="entry name" value="RNA_pol_sigma_r2"/>
</dbReference>
<gene>
    <name evidence="7" type="primary">cnrH_4</name>
    <name evidence="7" type="ORF">STSP2_02139</name>
</gene>
<dbReference type="InterPro" id="IPR036388">
    <property type="entry name" value="WH-like_DNA-bd_sf"/>
</dbReference>
<dbReference type="GO" id="GO:0006352">
    <property type="term" value="P:DNA-templated transcription initiation"/>
    <property type="evidence" value="ECO:0007669"/>
    <property type="project" value="InterPro"/>
</dbReference>
<dbReference type="Pfam" id="PF04542">
    <property type="entry name" value="Sigma70_r2"/>
    <property type="match status" value="1"/>
</dbReference>
<evidence type="ECO:0000256" key="1">
    <source>
        <dbReference type="ARBA" id="ARBA00010641"/>
    </source>
</evidence>
<dbReference type="GO" id="GO:0016987">
    <property type="term" value="F:sigma factor activity"/>
    <property type="evidence" value="ECO:0007669"/>
    <property type="project" value="UniProtKB-KW"/>
</dbReference>
<dbReference type="PANTHER" id="PTHR43133">
    <property type="entry name" value="RNA POLYMERASE ECF-TYPE SIGMA FACTO"/>
    <property type="match status" value="1"/>
</dbReference>
<dbReference type="Proteomes" id="UP000189674">
    <property type="component" value="Chromosome"/>
</dbReference>
<evidence type="ECO:0000313" key="7">
    <source>
        <dbReference type="EMBL" id="AQT68962.1"/>
    </source>
</evidence>
<sequence length="182" mass="21143">MGNIPADNSNEKIGSPERFIKLVYRDQRRIFAFILTLVPNYSDAEDVMQDCLGVMWRKFGDFEPGTDFAAWGMKVAHYLVMDYRRKKAKKTIQFNDKLFRDVAEKAAENSRQTDKRVEALRNCIKRLRERERKLVNLRYFHGVRPQEIAKKLGLSLNSVYKSLSRTNSKLLACVEMKMGGGK</sequence>
<dbReference type="EMBL" id="CP019791">
    <property type="protein sequence ID" value="AQT68962.1"/>
    <property type="molecule type" value="Genomic_DNA"/>
</dbReference>
<dbReference type="AlphaFoldDB" id="A0A1U9NLY4"/>
<keyword evidence="2" id="KW-0805">Transcription regulation</keyword>
<proteinExistence type="inferred from homology"/>
<comment type="similarity">
    <text evidence="1">Belongs to the sigma-70 factor family. ECF subfamily.</text>
</comment>
<name>A0A1U9NLY4_9BACT</name>
<feature type="domain" description="RNA polymerase sigma factor 70 region 4 type 2" evidence="6">
    <location>
        <begin position="118"/>
        <end position="166"/>
    </location>
</feature>
<evidence type="ECO:0000259" key="5">
    <source>
        <dbReference type="Pfam" id="PF04542"/>
    </source>
</evidence>
<evidence type="ECO:0000259" key="6">
    <source>
        <dbReference type="Pfam" id="PF08281"/>
    </source>
</evidence>
<dbReference type="NCBIfam" id="TIGR02937">
    <property type="entry name" value="sigma70-ECF"/>
    <property type="match status" value="1"/>
</dbReference>
<dbReference type="PANTHER" id="PTHR43133:SF51">
    <property type="entry name" value="RNA POLYMERASE SIGMA FACTOR"/>
    <property type="match status" value="1"/>
</dbReference>
<keyword evidence="3" id="KW-0731">Sigma factor</keyword>
<dbReference type="InterPro" id="IPR007627">
    <property type="entry name" value="RNA_pol_sigma70_r2"/>
</dbReference>
<dbReference type="NCBIfam" id="TIGR02989">
    <property type="entry name" value="Sig-70_gvs1"/>
    <property type="match status" value="1"/>
</dbReference>
<dbReference type="InterPro" id="IPR014284">
    <property type="entry name" value="RNA_pol_sigma-70_dom"/>
</dbReference>
<feature type="domain" description="RNA polymerase sigma-70 region 2" evidence="5">
    <location>
        <begin position="25"/>
        <end position="89"/>
    </location>
</feature>
<evidence type="ECO:0000256" key="2">
    <source>
        <dbReference type="ARBA" id="ARBA00023015"/>
    </source>
</evidence>
<dbReference type="STRING" id="1936003.STSP2_02139"/>
<dbReference type="InterPro" id="IPR014331">
    <property type="entry name" value="RNA_pol_sigma70_ECF_RHOBA"/>
</dbReference>
<dbReference type="Gene3D" id="1.10.1740.10">
    <property type="match status" value="1"/>
</dbReference>
<dbReference type="KEGG" id="alus:STSP2_02139"/>
<organism evidence="7 8">
    <name type="scientific">Anaerohalosphaera lusitana</name>
    <dbReference type="NCBI Taxonomy" id="1936003"/>
    <lineage>
        <taxon>Bacteria</taxon>
        <taxon>Pseudomonadati</taxon>
        <taxon>Planctomycetota</taxon>
        <taxon>Phycisphaerae</taxon>
        <taxon>Sedimentisphaerales</taxon>
        <taxon>Anaerohalosphaeraceae</taxon>
        <taxon>Anaerohalosphaera</taxon>
    </lineage>
</organism>
<dbReference type="SUPFAM" id="SSF88946">
    <property type="entry name" value="Sigma2 domain of RNA polymerase sigma factors"/>
    <property type="match status" value="1"/>
</dbReference>
<protein>
    <submittedName>
        <fullName evidence="7">RNA polymerase sigma factor CnrH</fullName>
    </submittedName>
</protein>
<dbReference type="InterPro" id="IPR013324">
    <property type="entry name" value="RNA_pol_sigma_r3/r4-like"/>
</dbReference>